<dbReference type="Proteomes" id="UP000807825">
    <property type="component" value="Unassembled WGS sequence"/>
</dbReference>
<comment type="caution">
    <text evidence="1">The sequence shown here is derived from an EMBL/GenBank/DDBJ whole genome shotgun (WGS) entry which is preliminary data.</text>
</comment>
<accession>A0A9D6V5A8</accession>
<dbReference type="EMBL" id="JACRDE010000524">
    <property type="protein sequence ID" value="MBI5251777.1"/>
    <property type="molecule type" value="Genomic_DNA"/>
</dbReference>
<evidence type="ECO:0000313" key="2">
    <source>
        <dbReference type="Proteomes" id="UP000807825"/>
    </source>
</evidence>
<reference evidence="1" key="1">
    <citation type="submission" date="2020-07" db="EMBL/GenBank/DDBJ databases">
        <title>Huge and variable diversity of episymbiotic CPR bacteria and DPANN archaea in groundwater ecosystems.</title>
        <authorList>
            <person name="He C.Y."/>
            <person name="Keren R."/>
            <person name="Whittaker M."/>
            <person name="Farag I.F."/>
            <person name="Doudna J."/>
            <person name="Cate J.H.D."/>
            <person name="Banfield J.F."/>
        </authorList>
    </citation>
    <scope>NUCLEOTIDE SEQUENCE</scope>
    <source>
        <strain evidence="1">NC_groundwater_1664_Pr3_B-0.1um_52_9</strain>
    </source>
</reference>
<proteinExistence type="predicted"/>
<dbReference type="AlphaFoldDB" id="A0A9D6V5A8"/>
<evidence type="ECO:0000313" key="1">
    <source>
        <dbReference type="EMBL" id="MBI5251777.1"/>
    </source>
</evidence>
<gene>
    <name evidence="1" type="ORF">HY912_19975</name>
</gene>
<name>A0A9D6V5A8_9BACT</name>
<organism evidence="1 2">
    <name type="scientific">Desulfomonile tiedjei</name>
    <dbReference type="NCBI Taxonomy" id="2358"/>
    <lineage>
        <taxon>Bacteria</taxon>
        <taxon>Pseudomonadati</taxon>
        <taxon>Thermodesulfobacteriota</taxon>
        <taxon>Desulfomonilia</taxon>
        <taxon>Desulfomonilales</taxon>
        <taxon>Desulfomonilaceae</taxon>
        <taxon>Desulfomonile</taxon>
    </lineage>
</organism>
<sequence>MPEPRNQEFETIKPLLEKIHNLHDEIEEISQPFRSVVTKAEERMPPKVSRKSGDFCTMVAYRDSLVKVSPLLKEKFNYIE</sequence>
<protein>
    <submittedName>
        <fullName evidence="1">Uncharacterized protein</fullName>
    </submittedName>
</protein>